<accession>A0ABV6S221</accession>
<sequence>MSADRTDSVGLIDGARLRESLETITRQVESDDSAGRMRPWVSASLERDVTAVATFEQYGRVFEFRSDEAVARGGHDSAPSPMRYLLSSIAFCTLGWIAKTWAAHDVPVTSLRTTVRTSLDMRGEHRVGSAEAHPPWFVVEVDIDDDARPGDSIAMLREAVARCPVTALVDRAVPVHLVLIQRGKMALDTRPEELRTEHAEEQTR</sequence>
<dbReference type="InterPro" id="IPR015946">
    <property type="entry name" value="KH_dom-like_a/b"/>
</dbReference>
<dbReference type="SUPFAM" id="SSF82784">
    <property type="entry name" value="OsmC-like"/>
    <property type="match status" value="1"/>
</dbReference>
<proteinExistence type="predicted"/>
<gene>
    <name evidence="1" type="ORF">ACFFGH_34055</name>
</gene>
<name>A0ABV6S221_9GAMM</name>
<reference evidence="1 2" key="1">
    <citation type="submission" date="2024-09" db="EMBL/GenBank/DDBJ databases">
        <authorList>
            <person name="Sun Q."/>
            <person name="Mori K."/>
        </authorList>
    </citation>
    <scope>NUCLEOTIDE SEQUENCE [LARGE SCALE GENOMIC DNA]</scope>
    <source>
        <strain evidence="1 2">KCTC 23076</strain>
    </source>
</reference>
<dbReference type="PANTHER" id="PTHR39624:SF2">
    <property type="entry name" value="OSMC-LIKE PROTEIN"/>
    <property type="match status" value="1"/>
</dbReference>
<dbReference type="PANTHER" id="PTHR39624">
    <property type="entry name" value="PROTEIN INVOLVED IN RIMO-MEDIATED BETA-METHYLTHIOLATION OF RIBOSOMAL PROTEIN S12 YCAO"/>
    <property type="match status" value="1"/>
</dbReference>
<evidence type="ECO:0000313" key="1">
    <source>
        <dbReference type="EMBL" id="MFC0682884.1"/>
    </source>
</evidence>
<dbReference type="EMBL" id="JBHLTG010000023">
    <property type="protein sequence ID" value="MFC0682884.1"/>
    <property type="molecule type" value="Genomic_DNA"/>
</dbReference>
<protein>
    <submittedName>
        <fullName evidence="1">OsmC family protein</fullName>
    </submittedName>
</protein>
<keyword evidence="2" id="KW-1185">Reference proteome</keyword>
<dbReference type="Gene3D" id="3.30.300.20">
    <property type="match status" value="1"/>
</dbReference>
<dbReference type="Proteomes" id="UP001589896">
    <property type="component" value="Unassembled WGS sequence"/>
</dbReference>
<dbReference type="Pfam" id="PF02566">
    <property type="entry name" value="OsmC"/>
    <property type="match status" value="1"/>
</dbReference>
<dbReference type="InterPro" id="IPR036102">
    <property type="entry name" value="OsmC/Ohrsf"/>
</dbReference>
<evidence type="ECO:0000313" key="2">
    <source>
        <dbReference type="Proteomes" id="UP001589896"/>
    </source>
</evidence>
<dbReference type="RefSeq" id="WP_386677338.1">
    <property type="nucleotide sequence ID" value="NZ_JBHLTG010000023.1"/>
</dbReference>
<comment type="caution">
    <text evidence="1">The sequence shown here is derived from an EMBL/GenBank/DDBJ whole genome shotgun (WGS) entry which is preliminary data.</text>
</comment>
<organism evidence="1 2">
    <name type="scientific">Lysobacter korlensis</name>
    <dbReference type="NCBI Taxonomy" id="553636"/>
    <lineage>
        <taxon>Bacteria</taxon>
        <taxon>Pseudomonadati</taxon>
        <taxon>Pseudomonadota</taxon>
        <taxon>Gammaproteobacteria</taxon>
        <taxon>Lysobacterales</taxon>
        <taxon>Lysobacteraceae</taxon>
        <taxon>Lysobacter</taxon>
    </lineage>
</organism>
<dbReference type="InterPro" id="IPR003718">
    <property type="entry name" value="OsmC/Ohr_fam"/>
</dbReference>